<protein>
    <recommendedName>
        <fullName evidence="4">Lipoprotein</fullName>
    </recommendedName>
</protein>
<evidence type="ECO:0008006" key="4">
    <source>
        <dbReference type="Google" id="ProtNLM"/>
    </source>
</evidence>
<keyword evidence="1" id="KW-0732">Signal</keyword>
<name>A0ABX8V2E7_9BURK</name>
<dbReference type="EMBL" id="CP080096">
    <property type="protein sequence ID" value="QYD73767.1"/>
    <property type="molecule type" value="Genomic_DNA"/>
</dbReference>
<evidence type="ECO:0000256" key="1">
    <source>
        <dbReference type="SAM" id="SignalP"/>
    </source>
</evidence>
<gene>
    <name evidence="2" type="ORF">KZJ38_25550</name>
</gene>
<reference evidence="2 3" key="1">
    <citation type="submission" date="2021-07" db="EMBL/GenBank/DDBJ databases">
        <title>Paraburkholderia edwinii protects Aspergillus sp. from phenazines by acting as a toxin sponge.</title>
        <authorList>
            <person name="Dahlstrom K.M."/>
            <person name="Newman D.K."/>
        </authorList>
    </citation>
    <scope>NUCLEOTIDE SEQUENCE [LARGE SCALE GENOMIC DNA]</scope>
    <source>
        <strain evidence="2 3">Pe01</strain>
    </source>
</reference>
<proteinExistence type="predicted"/>
<accession>A0ABX8V2E7</accession>
<evidence type="ECO:0000313" key="3">
    <source>
        <dbReference type="Proteomes" id="UP000826462"/>
    </source>
</evidence>
<feature type="signal peptide" evidence="1">
    <location>
        <begin position="1"/>
        <end position="20"/>
    </location>
</feature>
<evidence type="ECO:0000313" key="2">
    <source>
        <dbReference type="EMBL" id="QYD73767.1"/>
    </source>
</evidence>
<organism evidence="2 3">
    <name type="scientific">Paraburkholderia edwinii</name>
    <dbReference type="NCBI Taxonomy" id="2861782"/>
    <lineage>
        <taxon>Bacteria</taxon>
        <taxon>Pseudomonadati</taxon>
        <taxon>Pseudomonadota</taxon>
        <taxon>Betaproteobacteria</taxon>
        <taxon>Burkholderiales</taxon>
        <taxon>Burkholderiaceae</taxon>
        <taxon>Paraburkholderia</taxon>
    </lineage>
</organism>
<feature type="chain" id="PRO_5046052319" description="Lipoprotein" evidence="1">
    <location>
        <begin position="21"/>
        <end position="88"/>
    </location>
</feature>
<keyword evidence="3" id="KW-1185">Reference proteome</keyword>
<dbReference type="Proteomes" id="UP000826462">
    <property type="component" value="Chromosome 2"/>
</dbReference>
<sequence length="88" mass="9323">MPAGCAAAVFVVLISGCASTWPPPPATHQTTSPGAINTNAYMLHAPNAAMPANAVSKPPRLTVGTSYPDTQLILPWFLNDIINFVNYR</sequence>